<dbReference type="SUPFAM" id="SSF46785">
    <property type="entry name" value="Winged helix' DNA-binding domain"/>
    <property type="match status" value="1"/>
</dbReference>
<dbReference type="Gene3D" id="3.40.190.10">
    <property type="entry name" value="Periplasmic binding protein-like II"/>
    <property type="match status" value="2"/>
</dbReference>
<dbReference type="EMBL" id="JALPTH010000012">
    <property type="protein sequence ID" value="MCK8678490.1"/>
    <property type="molecule type" value="Genomic_DNA"/>
</dbReference>
<dbReference type="InterPro" id="IPR000847">
    <property type="entry name" value="LysR_HTH_N"/>
</dbReference>
<dbReference type="Gene3D" id="1.10.10.10">
    <property type="entry name" value="Winged helix-like DNA-binding domain superfamily/Winged helix DNA-binding domain"/>
    <property type="match status" value="1"/>
</dbReference>
<dbReference type="InterPro" id="IPR036388">
    <property type="entry name" value="WH-like_DNA-bd_sf"/>
</dbReference>
<dbReference type="Proteomes" id="UP001522868">
    <property type="component" value="Unassembled WGS sequence"/>
</dbReference>
<dbReference type="InterPro" id="IPR036390">
    <property type="entry name" value="WH_DNA-bd_sf"/>
</dbReference>
<evidence type="ECO:0000313" key="6">
    <source>
        <dbReference type="EMBL" id="MCK8678490.1"/>
    </source>
</evidence>
<dbReference type="CDD" id="cd05466">
    <property type="entry name" value="PBP2_LTTR_substrate"/>
    <property type="match status" value="1"/>
</dbReference>
<dbReference type="Pfam" id="PF03466">
    <property type="entry name" value="LysR_substrate"/>
    <property type="match status" value="1"/>
</dbReference>
<evidence type="ECO:0000256" key="2">
    <source>
        <dbReference type="ARBA" id="ARBA00023015"/>
    </source>
</evidence>
<evidence type="ECO:0000313" key="7">
    <source>
        <dbReference type="Proteomes" id="UP001522868"/>
    </source>
</evidence>
<dbReference type="PRINTS" id="PR00039">
    <property type="entry name" value="HTHLYSR"/>
</dbReference>
<sequence length="297" mass="32887">MEIFHLRYFVAVAEKLSFTKAAQQLHMATSPLSRRIRDLEQDLGTVLFERDTHSVHLTRAGAALLPIAKSALSTFDDIPWRLQQAVGEERRTVSMGIAPGIHLSVRERLKQVQERGSREYAFKRWPGGSSDLLASVRRGRLDFAVVHLPVHAPGVRVLRVFEEPLGALLPADEFGERTSVSLGDLLDLTYVTVSPGCLPTYFEQISVRLAAAGINRRITLDSADYGSVREIIANGSSFALTMLDPGNPIRDLDVGECVVLPFSDFRPQLSTGLIWRQERAEAGGDLHGLVSHIQHVF</sequence>
<dbReference type="InterPro" id="IPR005119">
    <property type="entry name" value="LysR_subst-bd"/>
</dbReference>
<comment type="similarity">
    <text evidence="1">Belongs to the LysR transcriptional regulatory family.</text>
</comment>
<dbReference type="SUPFAM" id="SSF53850">
    <property type="entry name" value="Periplasmic binding protein-like II"/>
    <property type="match status" value="1"/>
</dbReference>
<reference evidence="6 7" key="1">
    <citation type="submission" date="2022-04" db="EMBL/GenBank/DDBJ databases">
        <title>Streptomyces sp. nov. LCR6-01 isolated from Lichen of Dirinaria sp.</title>
        <authorList>
            <person name="Kanchanasin P."/>
            <person name="Tanasupawat S."/>
            <person name="Phongsopitanun W."/>
        </authorList>
    </citation>
    <scope>NUCLEOTIDE SEQUENCE [LARGE SCALE GENOMIC DNA]</scope>
    <source>
        <strain evidence="6 7">LCR6-01</strain>
    </source>
</reference>
<evidence type="ECO:0000256" key="3">
    <source>
        <dbReference type="ARBA" id="ARBA00023125"/>
    </source>
</evidence>
<proteinExistence type="inferred from homology"/>
<dbReference type="PROSITE" id="PS50931">
    <property type="entry name" value="HTH_LYSR"/>
    <property type="match status" value="1"/>
</dbReference>
<keyword evidence="3" id="KW-0238">DNA-binding</keyword>
<keyword evidence="7" id="KW-1185">Reference proteome</keyword>
<organism evidence="6 7">
    <name type="scientific">Streptomyces lichenis</name>
    <dbReference type="NCBI Taxonomy" id="2306967"/>
    <lineage>
        <taxon>Bacteria</taxon>
        <taxon>Bacillati</taxon>
        <taxon>Actinomycetota</taxon>
        <taxon>Actinomycetes</taxon>
        <taxon>Kitasatosporales</taxon>
        <taxon>Streptomycetaceae</taxon>
        <taxon>Streptomyces</taxon>
    </lineage>
</organism>
<protein>
    <submittedName>
        <fullName evidence="6">LysR family transcriptional regulator</fullName>
    </submittedName>
</protein>
<name>A0ABT0IB11_9ACTN</name>
<keyword evidence="2" id="KW-0805">Transcription regulation</keyword>
<dbReference type="Pfam" id="PF00126">
    <property type="entry name" value="HTH_1"/>
    <property type="match status" value="1"/>
</dbReference>
<evidence type="ECO:0000256" key="4">
    <source>
        <dbReference type="ARBA" id="ARBA00023163"/>
    </source>
</evidence>
<dbReference type="PANTHER" id="PTHR30346:SF0">
    <property type="entry name" value="HCA OPERON TRANSCRIPTIONAL ACTIVATOR HCAR"/>
    <property type="match status" value="1"/>
</dbReference>
<feature type="domain" description="HTH lysR-type" evidence="5">
    <location>
        <begin position="1"/>
        <end position="58"/>
    </location>
</feature>
<dbReference type="RefSeq" id="WP_248634137.1">
    <property type="nucleotide sequence ID" value="NZ_JALPTH010000012.1"/>
</dbReference>
<keyword evidence="4" id="KW-0804">Transcription</keyword>
<evidence type="ECO:0000256" key="1">
    <source>
        <dbReference type="ARBA" id="ARBA00009437"/>
    </source>
</evidence>
<gene>
    <name evidence="6" type="ORF">M1O15_14020</name>
</gene>
<dbReference type="PANTHER" id="PTHR30346">
    <property type="entry name" value="TRANSCRIPTIONAL DUAL REGULATOR HCAR-RELATED"/>
    <property type="match status" value="1"/>
</dbReference>
<accession>A0ABT0IB11</accession>
<evidence type="ECO:0000259" key="5">
    <source>
        <dbReference type="PROSITE" id="PS50931"/>
    </source>
</evidence>
<comment type="caution">
    <text evidence="6">The sequence shown here is derived from an EMBL/GenBank/DDBJ whole genome shotgun (WGS) entry which is preliminary data.</text>
</comment>